<evidence type="ECO:0000313" key="1">
    <source>
        <dbReference type="Proteomes" id="UP000694844"/>
    </source>
</evidence>
<protein>
    <submittedName>
        <fullName evidence="2">Uncharacterized protein LOC111124367</fullName>
    </submittedName>
</protein>
<sequence>MIGDIKITMKDSKPVTEDKLARIRKNSRVVSPWRRKHLNMLKSDPGTLLFKDKGTDESTEDATSLTRSAPFLEFEKQMMSTDPQRSQHHNFLRRMSSVNLTKSHTMPELFDSVKLKDIHEENMFRRNYRENLVKKRLHTTSNVNVEPLSSSRTKVNDVFMQNPSLMENFNMMATEEEKKMVAESRRKSVEESGLWQLASAQMFSMKAKKTNNLEDHAMALFARKVAISKMRQRIEKKLDLPKDHFSRIATLRSNVQHIERRFRNIVQGSSSAILDPAHPRPPAI</sequence>
<evidence type="ECO:0000313" key="2">
    <source>
        <dbReference type="RefSeq" id="XP_022322925.1"/>
    </source>
</evidence>
<dbReference type="RefSeq" id="XP_022322925.1">
    <property type="nucleotide sequence ID" value="XM_022467217.1"/>
</dbReference>
<organism evidence="1 2">
    <name type="scientific">Crassostrea virginica</name>
    <name type="common">Eastern oyster</name>
    <dbReference type="NCBI Taxonomy" id="6565"/>
    <lineage>
        <taxon>Eukaryota</taxon>
        <taxon>Metazoa</taxon>
        <taxon>Spiralia</taxon>
        <taxon>Lophotrochozoa</taxon>
        <taxon>Mollusca</taxon>
        <taxon>Bivalvia</taxon>
        <taxon>Autobranchia</taxon>
        <taxon>Pteriomorphia</taxon>
        <taxon>Ostreida</taxon>
        <taxon>Ostreoidea</taxon>
        <taxon>Ostreidae</taxon>
        <taxon>Crassostrea</taxon>
    </lineage>
</organism>
<dbReference type="KEGG" id="cvn:111124367"/>
<dbReference type="Proteomes" id="UP000694844">
    <property type="component" value="Chromosome 3"/>
</dbReference>
<dbReference type="GeneID" id="111124367"/>
<dbReference type="AlphaFoldDB" id="A0A8B8D5I8"/>
<reference evidence="2" key="1">
    <citation type="submission" date="2025-08" db="UniProtKB">
        <authorList>
            <consortium name="RefSeq"/>
        </authorList>
    </citation>
    <scope>IDENTIFICATION</scope>
    <source>
        <tissue evidence="2">Whole sample</tissue>
    </source>
</reference>
<accession>A0A8B8D5I8</accession>
<keyword evidence="1" id="KW-1185">Reference proteome</keyword>
<gene>
    <name evidence="2" type="primary">LOC111124367</name>
</gene>
<name>A0A8B8D5I8_CRAVI</name>
<proteinExistence type="predicted"/>